<dbReference type="AlphaFoldDB" id="A0A1H8BA83"/>
<feature type="compositionally biased region" description="Low complexity" evidence="1">
    <location>
        <begin position="22"/>
        <end position="52"/>
    </location>
</feature>
<evidence type="ECO:0000256" key="1">
    <source>
        <dbReference type="SAM" id="MobiDB-lite"/>
    </source>
</evidence>
<keyword evidence="3" id="KW-1185">Reference proteome</keyword>
<accession>A0A1H8BA83</accession>
<sequence length="482" mass="52799">MTIFKKTNGSSPSLPTSQTSRTQGTPGTSQPGTSAPSSQTQAPTPSSSTPPQKDAFGKKTGVTESTPLLGAPSTNPKDTQRAHEQLQSNPRKPIYAPAKETSQHRENKFYKDGSENENIHTVIYKSATPADSIGWSQREFFEKLGDHRHPVGSLERNAEQEYLLANMPKGALHEAAQIANKTGVGIAVRGTGLLAHMGIESGSPTKAQEFKNKTSKETDLWLCDAMTFGDVGAVVHYDPRTTGTAKDASLPPIPGREPKQEWQQFVDTAWSAKRAHIEQSRIPQLESLTRKGKVSPPTDEKQWAQLKGQFESRLAEFRDEDSHYREGGPYAKHVSLQGPFIHLKERPGEHMYGDHDLFAFTTGGFGKLTLDNTPQLRDVQKALQEADTFQAQHGGIWNWQPQEKSHEAIKAKIMGAHSPPSGEPLVYVQPGGAVSAAFYIPADPSTQTEERLVSAWDAPNATKWLESTHSGAELLKKQNPTS</sequence>
<proteinExistence type="predicted"/>
<organism evidence="2 3">
    <name type="scientific">Stigmatella aurantiaca</name>
    <dbReference type="NCBI Taxonomy" id="41"/>
    <lineage>
        <taxon>Bacteria</taxon>
        <taxon>Pseudomonadati</taxon>
        <taxon>Myxococcota</taxon>
        <taxon>Myxococcia</taxon>
        <taxon>Myxococcales</taxon>
        <taxon>Cystobacterineae</taxon>
        <taxon>Archangiaceae</taxon>
        <taxon>Stigmatella</taxon>
    </lineage>
</organism>
<dbReference type="RefSeq" id="WP_075010218.1">
    <property type="nucleotide sequence ID" value="NZ_FOAP01000023.1"/>
</dbReference>
<name>A0A1H8BA83_STIAU</name>
<feature type="region of interest" description="Disordered" evidence="1">
    <location>
        <begin position="1"/>
        <end position="114"/>
    </location>
</feature>
<gene>
    <name evidence="2" type="ORF">SAMN05444354_12364</name>
</gene>
<feature type="compositionally biased region" description="Basic and acidic residues" evidence="1">
    <location>
        <begin position="101"/>
        <end position="114"/>
    </location>
</feature>
<dbReference type="Proteomes" id="UP000182719">
    <property type="component" value="Unassembled WGS sequence"/>
</dbReference>
<dbReference type="OrthoDB" id="5293654at2"/>
<feature type="compositionally biased region" description="Polar residues" evidence="1">
    <location>
        <begin position="1"/>
        <end position="21"/>
    </location>
</feature>
<feature type="compositionally biased region" description="Polar residues" evidence="1">
    <location>
        <begin position="62"/>
        <end position="77"/>
    </location>
</feature>
<evidence type="ECO:0000313" key="2">
    <source>
        <dbReference type="EMBL" id="SEM79722.1"/>
    </source>
</evidence>
<reference evidence="3" key="1">
    <citation type="submission" date="2016-10" db="EMBL/GenBank/DDBJ databases">
        <authorList>
            <person name="Varghese N."/>
            <person name="Submissions S."/>
        </authorList>
    </citation>
    <scope>NUCLEOTIDE SEQUENCE [LARGE SCALE GENOMIC DNA]</scope>
    <source>
        <strain evidence="3">DSM 17044</strain>
    </source>
</reference>
<dbReference type="EMBL" id="FOAP01000023">
    <property type="protein sequence ID" value="SEM79722.1"/>
    <property type="molecule type" value="Genomic_DNA"/>
</dbReference>
<evidence type="ECO:0000313" key="3">
    <source>
        <dbReference type="Proteomes" id="UP000182719"/>
    </source>
</evidence>
<protein>
    <submittedName>
        <fullName evidence="2">Uncharacterized protein</fullName>
    </submittedName>
</protein>